<dbReference type="EMBL" id="JAEAOA010001995">
    <property type="protein sequence ID" value="KAK3608153.1"/>
    <property type="molecule type" value="Genomic_DNA"/>
</dbReference>
<reference evidence="2" key="2">
    <citation type="journal article" date="2021" name="Genome Biol. Evol.">
        <title>Developing a high-quality reference genome for a parasitic bivalve with doubly uniparental inheritance (Bivalvia: Unionida).</title>
        <authorList>
            <person name="Smith C.H."/>
        </authorList>
    </citation>
    <scope>NUCLEOTIDE SEQUENCE</scope>
    <source>
        <strain evidence="2">CHS0354</strain>
        <tissue evidence="2">Mantle</tissue>
    </source>
</reference>
<feature type="compositionally biased region" description="Polar residues" evidence="1">
    <location>
        <begin position="67"/>
        <end position="89"/>
    </location>
</feature>
<feature type="region of interest" description="Disordered" evidence="1">
    <location>
        <begin position="1"/>
        <end position="51"/>
    </location>
</feature>
<dbReference type="Proteomes" id="UP001195483">
    <property type="component" value="Unassembled WGS sequence"/>
</dbReference>
<comment type="caution">
    <text evidence="2">The sequence shown here is derived from an EMBL/GenBank/DDBJ whole genome shotgun (WGS) entry which is preliminary data.</text>
</comment>
<feature type="compositionally biased region" description="Basic and acidic residues" evidence="1">
    <location>
        <begin position="27"/>
        <end position="37"/>
    </location>
</feature>
<evidence type="ECO:0000313" key="2">
    <source>
        <dbReference type="EMBL" id="KAK3608153.1"/>
    </source>
</evidence>
<feature type="compositionally biased region" description="Polar residues" evidence="1">
    <location>
        <begin position="1"/>
        <end position="10"/>
    </location>
</feature>
<keyword evidence="3" id="KW-1185">Reference proteome</keyword>
<gene>
    <name evidence="2" type="ORF">CHS0354_034112</name>
</gene>
<proteinExistence type="predicted"/>
<name>A0AAE0TEC9_9BIVA</name>
<reference evidence="2" key="3">
    <citation type="submission" date="2023-05" db="EMBL/GenBank/DDBJ databases">
        <authorList>
            <person name="Smith C.H."/>
        </authorList>
    </citation>
    <scope>NUCLEOTIDE SEQUENCE</scope>
    <source>
        <strain evidence="2">CHS0354</strain>
        <tissue evidence="2">Mantle</tissue>
    </source>
</reference>
<organism evidence="2 3">
    <name type="scientific">Potamilus streckersoni</name>
    <dbReference type="NCBI Taxonomy" id="2493646"/>
    <lineage>
        <taxon>Eukaryota</taxon>
        <taxon>Metazoa</taxon>
        <taxon>Spiralia</taxon>
        <taxon>Lophotrochozoa</taxon>
        <taxon>Mollusca</taxon>
        <taxon>Bivalvia</taxon>
        <taxon>Autobranchia</taxon>
        <taxon>Heteroconchia</taxon>
        <taxon>Palaeoheterodonta</taxon>
        <taxon>Unionida</taxon>
        <taxon>Unionoidea</taxon>
        <taxon>Unionidae</taxon>
        <taxon>Ambleminae</taxon>
        <taxon>Lampsilini</taxon>
        <taxon>Potamilus</taxon>
    </lineage>
</organism>
<feature type="compositionally biased region" description="Polar residues" evidence="1">
    <location>
        <begin position="96"/>
        <end position="115"/>
    </location>
</feature>
<feature type="compositionally biased region" description="Low complexity" evidence="1">
    <location>
        <begin position="41"/>
        <end position="51"/>
    </location>
</feature>
<protein>
    <submittedName>
        <fullName evidence="2">Uncharacterized protein</fullName>
    </submittedName>
</protein>
<dbReference type="AlphaFoldDB" id="A0AAE0TEC9"/>
<evidence type="ECO:0000313" key="3">
    <source>
        <dbReference type="Proteomes" id="UP001195483"/>
    </source>
</evidence>
<reference evidence="2" key="1">
    <citation type="journal article" date="2021" name="Genome Biol. Evol.">
        <title>A High-Quality Reference Genome for a Parasitic Bivalve with Doubly Uniparental Inheritance (Bivalvia: Unionida).</title>
        <authorList>
            <person name="Smith C.H."/>
        </authorList>
    </citation>
    <scope>NUCLEOTIDE SEQUENCE</scope>
    <source>
        <strain evidence="2">CHS0354</strain>
    </source>
</reference>
<accession>A0AAE0TEC9</accession>
<evidence type="ECO:0000256" key="1">
    <source>
        <dbReference type="SAM" id="MobiDB-lite"/>
    </source>
</evidence>
<feature type="region of interest" description="Disordered" evidence="1">
    <location>
        <begin position="67"/>
        <end position="138"/>
    </location>
</feature>
<sequence length="138" mass="15268">MASSLNTTWYFQPKASTKVGKVNPSESESKSLKEGKKIKQTAAAAETTRTSAKIATEKETQIQFDLSTNKPLFTQKTNPTNYTTQPSSKSNHRISRNTQSRENGSPNIRNYSTGINLPPATADMSRIVKNRAHPNPTR</sequence>